<accession>A0A6C0E850</accession>
<protein>
    <submittedName>
        <fullName evidence="2">Uncharacterized protein</fullName>
    </submittedName>
</protein>
<feature type="region of interest" description="Disordered" evidence="1">
    <location>
        <begin position="1"/>
        <end position="28"/>
    </location>
</feature>
<evidence type="ECO:0000313" key="2">
    <source>
        <dbReference type="EMBL" id="QHT24978.1"/>
    </source>
</evidence>
<sequence length="93" mass="10775">MLYNQLGLSKENIEDESNNNINSDDLNKSDSDVVTELRWDLEKKTQKKLYCNLLNNYLIHKSGLSKNAPEINLKNQKLNSTNIGCTIDFNKWQ</sequence>
<evidence type="ECO:0000256" key="1">
    <source>
        <dbReference type="SAM" id="MobiDB-lite"/>
    </source>
</evidence>
<proteinExistence type="predicted"/>
<dbReference type="AlphaFoldDB" id="A0A6C0E850"/>
<organism evidence="2">
    <name type="scientific">viral metagenome</name>
    <dbReference type="NCBI Taxonomy" id="1070528"/>
    <lineage>
        <taxon>unclassified sequences</taxon>
        <taxon>metagenomes</taxon>
        <taxon>organismal metagenomes</taxon>
    </lineage>
</organism>
<dbReference type="EMBL" id="MN739752">
    <property type="protein sequence ID" value="QHT24978.1"/>
    <property type="molecule type" value="Genomic_DNA"/>
</dbReference>
<reference evidence="2" key="1">
    <citation type="journal article" date="2020" name="Nature">
        <title>Giant virus diversity and host interactions through global metagenomics.</title>
        <authorList>
            <person name="Schulz F."/>
            <person name="Roux S."/>
            <person name="Paez-Espino D."/>
            <person name="Jungbluth S."/>
            <person name="Walsh D.A."/>
            <person name="Denef V.J."/>
            <person name="McMahon K.D."/>
            <person name="Konstantinidis K.T."/>
            <person name="Eloe-Fadrosh E.A."/>
            <person name="Kyrpides N.C."/>
            <person name="Woyke T."/>
        </authorList>
    </citation>
    <scope>NUCLEOTIDE SEQUENCE</scope>
    <source>
        <strain evidence="2">GVMAG-M-3300023179-150</strain>
    </source>
</reference>
<name>A0A6C0E850_9ZZZZ</name>